<dbReference type="Pfam" id="PF12689">
    <property type="entry name" value="Acid_PPase"/>
    <property type="match status" value="1"/>
</dbReference>
<dbReference type="AlphaFoldDB" id="A0A6A4C7P0"/>
<dbReference type="Proteomes" id="UP000435112">
    <property type="component" value="Unassembled WGS sequence"/>
</dbReference>
<dbReference type="EMBL" id="QXFT01003356">
    <property type="protein sequence ID" value="KAE9286636.1"/>
    <property type="molecule type" value="Genomic_DNA"/>
</dbReference>
<dbReference type="OrthoDB" id="2865258at2759"/>
<dbReference type="Proteomes" id="UP000429607">
    <property type="component" value="Unassembled WGS sequence"/>
</dbReference>
<dbReference type="GO" id="GO:0003993">
    <property type="term" value="F:acid phosphatase activity"/>
    <property type="evidence" value="ECO:0007669"/>
    <property type="project" value="TreeGrafter"/>
</dbReference>
<evidence type="ECO:0000313" key="3">
    <source>
        <dbReference type="EMBL" id="KAE9286636.1"/>
    </source>
</evidence>
<keyword evidence="5" id="KW-1185">Reference proteome</keyword>
<dbReference type="InterPro" id="IPR010036">
    <property type="entry name" value="MDP_1_eu_arc"/>
</dbReference>
<evidence type="ECO:0000313" key="1">
    <source>
        <dbReference type="EMBL" id="KAE8976936.1"/>
    </source>
</evidence>
<dbReference type="SFLD" id="SFLDS00003">
    <property type="entry name" value="Haloacid_Dehalogenase"/>
    <property type="match status" value="1"/>
</dbReference>
<accession>A0A6A4C7P0</accession>
<dbReference type="InterPro" id="IPR023214">
    <property type="entry name" value="HAD_sf"/>
</dbReference>
<dbReference type="PANTHER" id="PTHR17901">
    <property type="entry name" value="MAGNESIUM-DEPENDENT PHOSPHATASE 1 MDP1"/>
    <property type="match status" value="1"/>
</dbReference>
<reference evidence="3 5" key="1">
    <citation type="submission" date="2018-08" db="EMBL/GenBank/DDBJ databases">
        <title>Genomic investigation of the strawberry pathogen Phytophthora fragariae indicates pathogenicity is determined by transcriptional variation in three key races.</title>
        <authorList>
            <person name="Adams T.M."/>
            <person name="Armitage A.D."/>
            <person name="Sobczyk M.K."/>
            <person name="Bates H.J."/>
            <person name="Dunwell J.M."/>
            <person name="Nellist C.F."/>
            <person name="Harrison R.J."/>
        </authorList>
    </citation>
    <scope>NUCLEOTIDE SEQUENCE [LARGE SCALE GENOMIC DNA]</scope>
    <source>
        <strain evidence="2 4">SCRP249</strain>
        <strain evidence="1 6">SCRP324</strain>
        <strain evidence="3 5">SCRP333</strain>
    </source>
</reference>
<dbReference type="Proteomes" id="UP000434957">
    <property type="component" value="Unassembled WGS sequence"/>
</dbReference>
<evidence type="ECO:0000313" key="4">
    <source>
        <dbReference type="Proteomes" id="UP000429607"/>
    </source>
</evidence>
<evidence type="ECO:0000313" key="5">
    <source>
        <dbReference type="Proteomes" id="UP000434957"/>
    </source>
</evidence>
<dbReference type="Gene3D" id="3.40.50.1000">
    <property type="entry name" value="HAD superfamily/HAD-like"/>
    <property type="match status" value="1"/>
</dbReference>
<name>A0A6A4C7P0_9STRA</name>
<evidence type="ECO:0000313" key="6">
    <source>
        <dbReference type="Proteomes" id="UP000435112"/>
    </source>
</evidence>
<dbReference type="SFLD" id="SFLDG01131">
    <property type="entry name" value="C1.5.2:_MDP_Like"/>
    <property type="match status" value="1"/>
</dbReference>
<sequence length="198" mass="22135">MGRGSGLQQTAVRDGASSRQWTRVPRLVVFDLDYTLWSPYIDVLSGGPFTETEHPGTVLDRYGGELSLLPDVQAVLDVIETDLRFGATKVAIASRTGEIEAAKECMGLLKVRIGGQEMRTLQSIASYVEIYPTCKLAHFNEFVQQSGVAYEDMLFFDDEYRNVQDVSKLGVTCQYCEDGLTWTSWLQGMEACQKAKRK</sequence>
<dbReference type="EMBL" id="QXFU01003257">
    <property type="protein sequence ID" value="KAE8976936.1"/>
    <property type="molecule type" value="Genomic_DNA"/>
</dbReference>
<dbReference type="SFLD" id="SFLDG01129">
    <property type="entry name" value="C1.5:_HAD__Beta-PGM__Phosphata"/>
    <property type="match status" value="1"/>
</dbReference>
<dbReference type="InterPro" id="IPR010033">
    <property type="entry name" value="HAD_SF_ppase_IIIC"/>
</dbReference>
<gene>
    <name evidence="2" type="ORF">PR001_g24878</name>
    <name evidence="1" type="ORF">PR002_g25163</name>
    <name evidence="3" type="ORF">PR003_g26265</name>
</gene>
<dbReference type="NCBIfam" id="TIGR01685">
    <property type="entry name" value="MDP-1"/>
    <property type="match status" value="1"/>
</dbReference>
<evidence type="ECO:0000313" key="2">
    <source>
        <dbReference type="EMBL" id="KAE8978329.1"/>
    </source>
</evidence>
<protein>
    <recommendedName>
        <fullName evidence="7">Magnesium-dependent phosphatase-1</fullName>
    </recommendedName>
</protein>
<comment type="caution">
    <text evidence="3">The sequence shown here is derived from an EMBL/GenBank/DDBJ whole genome shotgun (WGS) entry which is preliminary data.</text>
</comment>
<dbReference type="NCBIfam" id="TIGR01681">
    <property type="entry name" value="HAD-SF-IIIC"/>
    <property type="match status" value="1"/>
</dbReference>
<organism evidence="3 5">
    <name type="scientific">Phytophthora rubi</name>
    <dbReference type="NCBI Taxonomy" id="129364"/>
    <lineage>
        <taxon>Eukaryota</taxon>
        <taxon>Sar</taxon>
        <taxon>Stramenopiles</taxon>
        <taxon>Oomycota</taxon>
        <taxon>Peronosporomycetes</taxon>
        <taxon>Peronosporales</taxon>
        <taxon>Peronosporaceae</taxon>
        <taxon>Phytophthora</taxon>
    </lineage>
</organism>
<dbReference type="PANTHER" id="PTHR17901:SF14">
    <property type="entry name" value="MAGNESIUM-DEPENDENT PHOSPHATASE 1"/>
    <property type="match status" value="1"/>
</dbReference>
<dbReference type="InterPro" id="IPR036412">
    <property type="entry name" value="HAD-like_sf"/>
</dbReference>
<evidence type="ECO:0008006" key="7">
    <source>
        <dbReference type="Google" id="ProtNLM"/>
    </source>
</evidence>
<proteinExistence type="predicted"/>
<dbReference type="EMBL" id="QXFV01003265">
    <property type="protein sequence ID" value="KAE8978329.1"/>
    <property type="molecule type" value="Genomic_DNA"/>
</dbReference>
<dbReference type="SUPFAM" id="SSF56784">
    <property type="entry name" value="HAD-like"/>
    <property type="match status" value="1"/>
</dbReference>